<sequence>MAKRRAAEPLTFHVPWKRLLLCDFPEEPPPPALWIPPPGASHPGRPLGFPELLRKRKIDAGAMTEPSVSPSKRRDDGDTGAQGGAEREGRGLETGESHLLQPPVRPRGPGEEPRGVRPPRGGGDDGAGRAESRRGDWGAAPPQLSEEFWQYNTFQYWRNPLPPIDLADIEDVSEDNLIETALQGKNEVAEIDMES</sequence>
<feature type="region of interest" description="Disordered" evidence="1">
    <location>
        <begin position="25"/>
        <end position="141"/>
    </location>
</feature>
<feature type="compositionally biased region" description="Pro residues" evidence="1">
    <location>
        <begin position="27"/>
        <end position="40"/>
    </location>
</feature>
<gene>
    <name evidence="2" type="ORF">FD754_006900</name>
</gene>
<keyword evidence="3" id="KW-1185">Reference proteome</keyword>
<evidence type="ECO:0000313" key="2">
    <source>
        <dbReference type="EMBL" id="KAB0362744.1"/>
    </source>
</evidence>
<dbReference type="EMBL" id="VCEA01000001">
    <property type="protein sequence ID" value="KAB0362744.1"/>
    <property type="molecule type" value="Genomic_DNA"/>
</dbReference>
<protein>
    <submittedName>
        <fullName evidence="2">Uncharacterized protein</fullName>
    </submittedName>
</protein>
<feature type="compositionally biased region" description="Basic and acidic residues" evidence="1">
    <location>
        <begin position="122"/>
        <end position="136"/>
    </location>
</feature>
<evidence type="ECO:0000256" key="1">
    <source>
        <dbReference type="SAM" id="MobiDB-lite"/>
    </source>
</evidence>
<proteinExistence type="predicted"/>
<dbReference type="AlphaFoldDB" id="A0A5N3WMP2"/>
<comment type="caution">
    <text evidence="2">The sequence shown here is derived from an EMBL/GenBank/DDBJ whole genome shotgun (WGS) entry which is preliminary data.</text>
</comment>
<dbReference type="InterPro" id="IPR042349">
    <property type="entry name" value="C9orf40-like"/>
</dbReference>
<accession>A0A5N3WMP2</accession>
<reference evidence="2 3" key="1">
    <citation type="submission" date="2019-06" db="EMBL/GenBank/DDBJ databases">
        <title>Discovery of a novel chromosome fission-fusion reversal in muntjac.</title>
        <authorList>
            <person name="Mudd A.B."/>
            <person name="Bredeson J.V."/>
            <person name="Baum R."/>
            <person name="Hockemeyer D."/>
            <person name="Rokhsar D.S."/>
        </authorList>
    </citation>
    <scope>NUCLEOTIDE SEQUENCE [LARGE SCALE GENOMIC DNA]</scope>
    <source>
        <strain evidence="2">UTSW_UCB_Mm</strain>
        <tissue evidence="2">Fibroblast cell line</tissue>
    </source>
</reference>
<dbReference type="Proteomes" id="UP000326458">
    <property type="component" value="Unassembled WGS sequence"/>
</dbReference>
<name>A0A5N3WMP2_MUNMU</name>
<evidence type="ECO:0000313" key="3">
    <source>
        <dbReference type="Proteomes" id="UP000326458"/>
    </source>
</evidence>
<dbReference type="PANTHER" id="PTHR16003:SF3">
    <property type="entry name" value="CHROMOSOME 9 C9ORF40 HOMOLOG"/>
    <property type="match status" value="1"/>
</dbReference>
<feature type="compositionally biased region" description="Basic and acidic residues" evidence="1">
    <location>
        <begin position="85"/>
        <end position="96"/>
    </location>
</feature>
<dbReference type="PANTHER" id="PTHR16003">
    <property type="entry name" value="C9ORF40 ISOFORM 1"/>
    <property type="match status" value="1"/>
</dbReference>
<organism evidence="2 3">
    <name type="scientific">Muntiacus muntjak</name>
    <name type="common">Barking deer</name>
    <name type="synonym">Indian muntjac</name>
    <dbReference type="NCBI Taxonomy" id="9888"/>
    <lineage>
        <taxon>Eukaryota</taxon>
        <taxon>Metazoa</taxon>
        <taxon>Chordata</taxon>
        <taxon>Craniata</taxon>
        <taxon>Vertebrata</taxon>
        <taxon>Euteleostomi</taxon>
        <taxon>Mammalia</taxon>
        <taxon>Eutheria</taxon>
        <taxon>Laurasiatheria</taxon>
        <taxon>Artiodactyla</taxon>
        <taxon>Ruminantia</taxon>
        <taxon>Pecora</taxon>
        <taxon>Cervidae</taxon>
        <taxon>Muntiacinae</taxon>
        <taxon>Muntiacus</taxon>
    </lineage>
</organism>